<dbReference type="AlphaFoldDB" id="A0A2T1M1Y7"/>
<dbReference type="GO" id="GO:0004722">
    <property type="term" value="F:protein serine/threonine phosphatase activity"/>
    <property type="evidence" value="ECO:0007669"/>
    <property type="project" value="InterPro"/>
</dbReference>
<dbReference type="SMART" id="SM00331">
    <property type="entry name" value="PP2C_SIG"/>
    <property type="match status" value="1"/>
</dbReference>
<reference evidence="2 3" key="1">
    <citation type="submission" date="2018-03" db="EMBL/GenBank/DDBJ databases">
        <title>The ancient ancestry and fast evolution of plastids.</title>
        <authorList>
            <person name="Moore K.R."/>
            <person name="Magnabosco C."/>
            <person name="Momper L."/>
            <person name="Gold D.A."/>
            <person name="Bosak T."/>
            <person name="Fournier G.P."/>
        </authorList>
    </citation>
    <scope>NUCLEOTIDE SEQUENCE [LARGE SCALE GENOMIC DNA]</scope>
    <source>
        <strain evidence="2 3">CCALA 016</strain>
    </source>
</reference>
<reference evidence="2 3" key="2">
    <citation type="submission" date="2018-03" db="EMBL/GenBank/DDBJ databases">
        <authorList>
            <person name="Keele B.F."/>
        </authorList>
    </citation>
    <scope>NUCLEOTIDE SEQUENCE [LARGE SCALE GENOMIC DNA]</scope>
    <source>
        <strain evidence="2 3">CCALA 016</strain>
    </source>
</reference>
<dbReference type="CDD" id="cd00143">
    <property type="entry name" value="PP2Cc"/>
    <property type="match status" value="1"/>
</dbReference>
<proteinExistence type="predicted"/>
<feature type="domain" description="PPM-type phosphatase" evidence="1">
    <location>
        <begin position="5"/>
        <end position="240"/>
    </location>
</feature>
<dbReference type="Gene3D" id="3.60.40.10">
    <property type="entry name" value="PPM-type phosphatase domain"/>
    <property type="match status" value="1"/>
</dbReference>
<dbReference type="Pfam" id="PF13672">
    <property type="entry name" value="PP2C_2"/>
    <property type="match status" value="1"/>
</dbReference>
<dbReference type="NCBIfam" id="NF033484">
    <property type="entry name" value="Stp1_PP2C_phos"/>
    <property type="match status" value="1"/>
</dbReference>
<protein>
    <submittedName>
        <fullName evidence="2">Stp1/IreP family PP2C-type Ser/Thr phosphatase</fullName>
    </submittedName>
</protein>
<dbReference type="InterPro" id="IPR015655">
    <property type="entry name" value="PP2C"/>
</dbReference>
<evidence type="ECO:0000259" key="1">
    <source>
        <dbReference type="PROSITE" id="PS51746"/>
    </source>
</evidence>
<dbReference type="SMART" id="SM00332">
    <property type="entry name" value="PP2Cc"/>
    <property type="match status" value="1"/>
</dbReference>
<dbReference type="SUPFAM" id="SSF81606">
    <property type="entry name" value="PP2C-like"/>
    <property type="match status" value="1"/>
</dbReference>
<gene>
    <name evidence="2" type="ORF">C7H19_04200</name>
</gene>
<accession>A0A2T1M1Y7</accession>
<dbReference type="InterPro" id="IPR001932">
    <property type="entry name" value="PPM-type_phosphatase-like_dom"/>
</dbReference>
<dbReference type="PROSITE" id="PS51746">
    <property type="entry name" value="PPM_2"/>
    <property type="match status" value="1"/>
</dbReference>
<evidence type="ECO:0000313" key="3">
    <source>
        <dbReference type="Proteomes" id="UP000239001"/>
    </source>
</evidence>
<organism evidence="2 3">
    <name type="scientific">Aphanothece hegewaldii CCALA 016</name>
    <dbReference type="NCBI Taxonomy" id="2107694"/>
    <lineage>
        <taxon>Bacteria</taxon>
        <taxon>Bacillati</taxon>
        <taxon>Cyanobacteriota</taxon>
        <taxon>Cyanophyceae</taxon>
        <taxon>Oscillatoriophycideae</taxon>
        <taxon>Chroococcales</taxon>
        <taxon>Aphanothecaceae</taxon>
        <taxon>Aphanothece</taxon>
    </lineage>
</organism>
<dbReference type="EMBL" id="PXOH01000003">
    <property type="protein sequence ID" value="PSF38717.1"/>
    <property type="molecule type" value="Genomic_DNA"/>
</dbReference>
<name>A0A2T1M1Y7_9CHRO</name>
<dbReference type="InterPro" id="IPR036457">
    <property type="entry name" value="PPM-type-like_dom_sf"/>
</dbReference>
<evidence type="ECO:0000313" key="2">
    <source>
        <dbReference type="EMBL" id="PSF38717.1"/>
    </source>
</evidence>
<dbReference type="PANTHER" id="PTHR47992">
    <property type="entry name" value="PROTEIN PHOSPHATASE"/>
    <property type="match status" value="1"/>
</dbReference>
<comment type="caution">
    <text evidence="2">The sequence shown here is derived from an EMBL/GenBank/DDBJ whole genome shotgun (WGS) entry which is preliminary data.</text>
</comment>
<dbReference type="OrthoDB" id="495860at2"/>
<sequence length="258" mass="29129">MISRNCAGHSDPGVVRSVNQDSYYIDSQGRFYIVADGMGGHAGGQEASLMATQTIQAYLEEYWDSDSPSDELLEDALYRANQVILDDQYNHPERADMGTTVVVVLFRENNSWYTHIGDSRLYRLRSNNLEQLSEDHTWVARALKMGDISPEQAKTHPWRHVLFQCLGRRDLRQVEVFPLNVQPGDRLMMCSDGLTEEVPDEKIAMMLKRESKEDEIVNDLIEAAKMAGGSDNITVVLIAQQQLNTIIDPQPQLGLKDS</sequence>
<dbReference type="RefSeq" id="WP_106455639.1">
    <property type="nucleotide sequence ID" value="NZ_PXOH01000003.1"/>
</dbReference>
<dbReference type="Proteomes" id="UP000239001">
    <property type="component" value="Unassembled WGS sequence"/>
</dbReference>
<keyword evidence="3" id="KW-1185">Reference proteome</keyword>